<organism evidence="1 2">
    <name type="scientific">Kribbella capetownensis</name>
    <dbReference type="NCBI Taxonomy" id="1572659"/>
    <lineage>
        <taxon>Bacteria</taxon>
        <taxon>Bacillati</taxon>
        <taxon>Actinomycetota</taxon>
        <taxon>Actinomycetes</taxon>
        <taxon>Propionibacteriales</taxon>
        <taxon>Kribbellaceae</taxon>
        <taxon>Kribbella</taxon>
    </lineage>
</organism>
<dbReference type="EMBL" id="SJKD01000001">
    <property type="protein sequence ID" value="TCC53615.1"/>
    <property type="molecule type" value="Genomic_DNA"/>
</dbReference>
<proteinExistence type="predicted"/>
<dbReference type="OrthoDB" id="5295961at2"/>
<name>A0A4R0KDU0_9ACTN</name>
<accession>A0A4R0KDU0</accession>
<comment type="caution">
    <text evidence="1">The sequence shown here is derived from an EMBL/GenBank/DDBJ whole genome shotgun (WGS) entry which is preliminary data.</text>
</comment>
<reference evidence="1 2" key="1">
    <citation type="submission" date="2019-02" db="EMBL/GenBank/DDBJ databases">
        <title>Kribbella capetownensis sp. nov. and Kribbella speibonae sp. nov., isolated from soil.</title>
        <authorList>
            <person name="Curtis S.M."/>
            <person name="Norton I."/>
            <person name="Everest G.J."/>
            <person name="Meyers P.R."/>
        </authorList>
    </citation>
    <scope>NUCLEOTIDE SEQUENCE [LARGE SCALE GENOMIC DNA]</scope>
    <source>
        <strain evidence="1 2">YM53</strain>
    </source>
</reference>
<sequence>MQTLLYRAAIRGFRGTAVLPMNLLRDLHPDLYEREARKYSYRPAAMDNPVPPLGCRWADVVFLSPVHPAPIFDALRDSGRVGPGGLSYWTVDAELLDPDRTCILMKRHDPEFRPQPAEDYLPYSAATVATLSTPSDKALNRLRNLNATEPLLPWADIPHILHRGPMPLTLFRDKDGNSISV</sequence>
<evidence type="ECO:0000313" key="1">
    <source>
        <dbReference type="EMBL" id="TCC53615.1"/>
    </source>
</evidence>
<dbReference type="RefSeq" id="WP_131512532.1">
    <property type="nucleotide sequence ID" value="NZ_SJKD01000001.1"/>
</dbReference>
<protein>
    <submittedName>
        <fullName evidence="1">Uncharacterized protein</fullName>
    </submittedName>
</protein>
<evidence type="ECO:0000313" key="2">
    <source>
        <dbReference type="Proteomes" id="UP000293342"/>
    </source>
</evidence>
<gene>
    <name evidence="1" type="ORF">E0H75_08000</name>
</gene>
<dbReference type="AlphaFoldDB" id="A0A4R0KDU0"/>
<dbReference type="Proteomes" id="UP000293342">
    <property type="component" value="Unassembled WGS sequence"/>
</dbReference>
<keyword evidence="2" id="KW-1185">Reference proteome</keyword>